<name>A0A135SWK1_9PEZI</name>
<evidence type="ECO:0000313" key="2">
    <source>
        <dbReference type="Proteomes" id="UP000070054"/>
    </source>
</evidence>
<sequence length="188" mass="20166">MQLSKLPSFPTAHLMCGMRYSVPYAIEIPTPISVHRLLSTTTSHPRLSSPLFPTCTLSVPEKSSYLPTSSLFDPTSIVNSAPSGFHRCSSLSQLASFEHHFDRLPEPTPLLSASASLASILNTAPSTTIPLFSPTTWEISPGSASVVFFLATSDPSLPSRRHLPCVTATATAPSNCKHYQPSAHTTTT</sequence>
<dbReference type="AlphaFoldDB" id="A0A135SWK1"/>
<evidence type="ECO:0000313" key="1">
    <source>
        <dbReference type="EMBL" id="KXH40290.1"/>
    </source>
</evidence>
<organism evidence="1 2">
    <name type="scientific">Colletotrichum nymphaeae SA-01</name>
    <dbReference type="NCBI Taxonomy" id="1460502"/>
    <lineage>
        <taxon>Eukaryota</taxon>
        <taxon>Fungi</taxon>
        <taxon>Dikarya</taxon>
        <taxon>Ascomycota</taxon>
        <taxon>Pezizomycotina</taxon>
        <taxon>Sordariomycetes</taxon>
        <taxon>Hypocreomycetidae</taxon>
        <taxon>Glomerellales</taxon>
        <taxon>Glomerellaceae</taxon>
        <taxon>Colletotrichum</taxon>
        <taxon>Colletotrichum acutatum species complex</taxon>
    </lineage>
</organism>
<dbReference type="EMBL" id="JEMN01001319">
    <property type="protein sequence ID" value="KXH40290.1"/>
    <property type="molecule type" value="Genomic_DNA"/>
</dbReference>
<protein>
    <submittedName>
        <fullName evidence="1">Uncharacterized protein</fullName>
    </submittedName>
</protein>
<dbReference type="Proteomes" id="UP000070054">
    <property type="component" value="Unassembled WGS sequence"/>
</dbReference>
<keyword evidence="2" id="KW-1185">Reference proteome</keyword>
<gene>
    <name evidence="1" type="ORF">CNYM01_07783</name>
</gene>
<accession>A0A135SWK1</accession>
<reference evidence="1 2" key="1">
    <citation type="submission" date="2014-02" db="EMBL/GenBank/DDBJ databases">
        <title>The genome sequence of Colletotrichum nymphaeae SA-01.</title>
        <authorList>
            <person name="Baroncelli R."/>
            <person name="Thon M.R."/>
        </authorList>
    </citation>
    <scope>NUCLEOTIDE SEQUENCE [LARGE SCALE GENOMIC DNA]</scope>
    <source>
        <strain evidence="1 2">SA-01</strain>
    </source>
</reference>
<proteinExistence type="predicted"/>
<comment type="caution">
    <text evidence="1">The sequence shown here is derived from an EMBL/GenBank/DDBJ whole genome shotgun (WGS) entry which is preliminary data.</text>
</comment>